<feature type="active site" description="Nucleophile" evidence="4">
    <location>
        <position position="51"/>
    </location>
</feature>
<dbReference type="InterPro" id="IPR002641">
    <property type="entry name" value="PNPLA_dom"/>
</dbReference>
<feature type="domain" description="PNPLA" evidence="5">
    <location>
        <begin position="18"/>
        <end position="191"/>
    </location>
</feature>
<protein>
    <recommendedName>
        <fullName evidence="5">PNPLA domain-containing protein</fullName>
    </recommendedName>
</protein>
<dbReference type="PROSITE" id="PS51635">
    <property type="entry name" value="PNPLA"/>
    <property type="match status" value="1"/>
</dbReference>
<dbReference type="EMBL" id="MHCV01000003">
    <property type="protein sequence ID" value="OGY28087.1"/>
    <property type="molecule type" value="Genomic_DNA"/>
</dbReference>
<evidence type="ECO:0000256" key="1">
    <source>
        <dbReference type="ARBA" id="ARBA00022801"/>
    </source>
</evidence>
<reference evidence="6 7" key="1">
    <citation type="journal article" date="2016" name="Nat. Commun.">
        <title>Thousands of microbial genomes shed light on interconnected biogeochemical processes in an aquifer system.</title>
        <authorList>
            <person name="Anantharaman K."/>
            <person name="Brown C.T."/>
            <person name="Hug L.A."/>
            <person name="Sharon I."/>
            <person name="Castelle C.J."/>
            <person name="Probst A.J."/>
            <person name="Thomas B.C."/>
            <person name="Singh A."/>
            <person name="Wilkins M.J."/>
            <person name="Karaoz U."/>
            <person name="Brodie E.L."/>
            <person name="Williams K.H."/>
            <person name="Hubbard S.S."/>
            <person name="Banfield J.F."/>
        </authorList>
    </citation>
    <scope>NUCLEOTIDE SEQUENCE [LARGE SCALE GENOMIC DNA]</scope>
</reference>
<evidence type="ECO:0000313" key="7">
    <source>
        <dbReference type="Proteomes" id="UP000177900"/>
    </source>
</evidence>
<proteinExistence type="predicted"/>
<organism evidence="6 7">
    <name type="scientific">Candidatus Woykebacteria bacterium RIFCSPHIGHO2_01_FULL_39_12</name>
    <dbReference type="NCBI Taxonomy" id="1802599"/>
    <lineage>
        <taxon>Bacteria</taxon>
        <taxon>Candidatus Woykeibacteriota</taxon>
    </lineage>
</organism>
<feature type="short sequence motif" description="DGA/G" evidence="4">
    <location>
        <begin position="178"/>
        <end position="180"/>
    </location>
</feature>
<name>A0A1G1WLL3_9BACT</name>
<accession>A0A1G1WLL3</accession>
<dbReference type="GO" id="GO:0016042">
    <property type="term" value="P:lipid catabolic process"/>
    <property type="evidence" value="ECO:0007669"/>
    <property type="project" value="UniProtKB-UniRule"/>
</dbReference>
<comment type="caution">
    <text evidence="6">The sequence shown here is derived from an EMBL/GenBank/DDBJ whole genome shotgun (WGS) entry which is preliminary data.</text>
</comment>
<dbReference type="InterPro" id="IPR050301">
    <property type="entry name" value="NTE"/>
</dbReference>
<feature type="active site" description="Proton acceptor" evidence="4">
    <location>
        <position position="178"/>
    </location>
</feature>
<dbReference type="Proteomes" id="UP000177900">
    <property type="component" value="Unassembled WGS sequence"/>
</dbReference>
<gene>
    <name evidence="6" type="ORF">A2864_01850</name>
</gene>
<evidence type="ECO:0000256" key="2">
    <source>
        <dbReference type="ARBA" id="ARBA00022963"/>
    </source>
</evidence>
<dbReference type="Pfam" id="PF01734">
    <property type="entry name" value="Patatin"/>
    <property type="match status" value="1"/>
</dbReference>
<sequence>METKKIDPKICKEEVVGVAYSGGGNRGAVHLGIVKALINNNIIPTHISGVSAGAFAGAFHAFDPSSLKSFDKATSMLTAMSRDLFGLSIFNVAGRFLTQGFGMKSLGSLAKFETFIRANLPFKNFEDLKTPLIIGATNQKNGQGEWFSKGDLIAPLLATSAVPGMMPPVYINGTAYIDGGATDNLPIFELAKNRCGVIYACNAGYGGEALRGPKNFLETMIAARELSHYQTERYEEELIRCMYPAIKIVHIEPRVGLDLPPYDFTSEKINQVIEESYQRASLILENSDDA</sequence>
<dbReference type="PANTHER" id="PTHR14226:SF78">
    <property type="entry name" value="SLR0060 PROTEIN"/>
    <property type="match status" value="1"/>
</dbReference>
<dbReference type="Gene3D" id="3.40.1090.10">
    <property type="entry name" value="Cytosolic phospholipase A2 catalytic domain"/>
    <property type="match status" value="2"/>
</dbReference>
<dbReference type="SUPFAM" id="SSF52151">
    <property type="entry name" value="FabD/lysophospholipase-like"/>
    <property type="match status" value="1"/>
</dbReference>
<evidence type="ECO:0000256" key="4">
    <source>
        <dbReference type="PROSITE-ProRule" id="PRU01161"/>
    </source>
</evidence>
<feature type="short sequence motif" description="GXGXXG" evidence="4">
    <location>
        <begin position="22"/>
        <end position="27"/>
    </location>
</feature>
<dbReference type="AlphaFoldDB" id="A0A1G1WLL3"/>
<dbReference type="PANTHER" id="PTHR14226">
    <property type="entry name" value="NEUROPATHY TARGET ESTERASE/SWISS CHEESE D.MELANOGASTER"/>
    <property type="match status" value="1"/>
</dbReference>
<evidence type="ECO:0000313" key="6">
    <source>
        <dbReference type="EMBL" id="OGY28087.1"/>
    </source>
</evidence>
<dbReference type="GO" id="GO:0016787">
    <property type="term" value="F:hydrolase activity"/>
    <property type="evidence" value="ECO:0007669"/>
    <property type="project" value="UniProtKB-UniRule"/>
</dbReference>
<evidence type="ECO:0000259" key="5">
    <source>
        <dbReference type="PROSITE" id="PS51635"/>
    </source>
</evidence>
<keyword evidence="1 4" id="KW-0378">Hydrolase</keyword>
<evidence type="ECO:0000256" key="3">
    <source>
        <dbReference type="ARBA" id="ARBA00023098"/>
    </source>
</evidence>
<dbReference type="InterPro" id="IPR016035">
    <property type="entry name" value="Acyl_Trfase/lysoPLipase"/>
</dbReference>
<feature type="short sequence motif" description="GXSXG" evidence="4">
    <location>
        <begin position="49"/>
        <end position="53"/>
    </location>
</feature>
<keyword evidence="3 4" id="KW-0443">Lipid metabolism</keyword>
<keyword evidence="2 4" id="KW-0442">Lipid degradation</keyword>